<name>A0A1M2W7L3_TRAPU</name>
<evidence type="ECO:0000256" key="1">
    <source>
        <dbReference type="SAM" id="MobiDB-lite"/>
    </source>
</evidence>
<dbReference type="AlphaFoldDB" id="A0A1M2W7L3"/>
<proteinExistence type="predicted"/>
<accession>A0A1M2W7L3</accession>
<protein>
    <submittedName>
        <fullName evidence="2">Uncharacterized protein</fullName>
    </submittedName>
</protein>
<comment type="caution">
    <text evidence="2">The sequence shown here is derived from an EMBL/GenBank/DDBJ whole genome shotgun (WGS) entry which is preliminary data.</text>
</comment>
<dbReference type="EMBL" id="MNAD01000105">
    <property type="protein sequence ID" value="OJT15851.1"/>
    <property type="molecule type" value="Genomic_DNA"/>
</dbReference>
<evidence type="ECO:0000313" key="2">
    <source>
        <dbReference type="EMBL" id="OJT15851.1"/>
    </source>
</evidence>
<organism evidence="2 3">
    <name type="scientific">Trametes pubescens</name>
    <name type="common">White-rot fungus</name>
    <dbReference type="NCBI Taxonomy" id="154538"/>
    <lineage>
        <taxon>Eukaryota</taxon>
        <taxon>Fungi</taxon>
        <taxon>Dikarya</taxon>
        <taxon>Basidiomycota</taxon>
        <taxon>Agaricomycotina</taxon>
        <taxon>Agaricomycetes</taxon>
        <taxon>Polyporales</taxon>
        <taxon>Polyporaceae</taxon>
        <taxon>Trametes</taxon>
    </lineage>
</organism>
<gene>
    <name evidence="2" type="ORF">TRAPUB_1503</name>
</gene>
<feature type="region of interest" description="Disordered" evidence="1">
    <location>
        <begin position="106"/>
        <end position="132"/>
    </location>
</feature>
<sequence length="132" mass="15625">MTERQAHWLWCFASHNRIEIPFLSRRDLNHQRVTKAEAYILIAMIMDGVLPTREYLVSLGRDPNPHSPPPHPREWRHCHHWPTEMQMAWLDRLATNMGVPRDVKDTGLFGLTRGQATTTAQHRERQRRSSRR</sequence>
<evidence type="ECO:0000313" key="3">
    <source>
        <dbReference type="Proteomes" id="UP000184267"/>
    </source>
</evidence>
<keyword evidence="3" id="KW-1185">Reference proteome</keyword>
<reference evidence="2 3" key="1">
    <citation type="submission" date="2016-10" db="EMBL/GenBank/DDBJ databases">
        <title>Genome sequence of the basidiomycete white-rot fungus Trametes pubescens.</title>
        <authorList>
            <person name="Makela M.R."/>
            <person name="Granchi Z."/>
            <person name="Peng M."/>
            <person name="De Vries R.P."/>
            <person name="Grigoriev I."/>
            <person name="Riley R."/>
            <person name="Hilden K."/>
        </authorList>
    </citation>
    <scope>NUCLEOTIDE SEQUENCE [LARGE SCALE GENOMIC DNA]</scope>
    <source>
        <strain evidence="2 3">FBCC735</strain>
    </source>
</reference>
<dbReference type="Proteomes" id="UP000184267">
    <property type="component" value="Unassembled WGS sequence"/>
</dbReference>
<dbReference type="OrthoDB" id="2751476at2759"/>